<gene>
    <name evidence="1" type="ORF">SAMN04488522_1011348</name>
</gene>
<organism evidence="1 2">
    <name type="scientific">Pedobacter caeni</name>
    <dbReference type="NCBI Taxonomy" id="288992"/>
    <lineage>
        <taxon>Bacteria</taxon>
        <taxon>Pseudomonadati</taxon>
        <taxon>Bacteroidota</taxon>
        <taxon>Sphingobacteriia</taxon>
        <taxon>Sphingobacteriales</taxon>
        <taxon>Sphingobacteriaceae</taxon>
        <taxon>Pedobacter</taxon>
    </lineage>
</organism>
<reference evidence="2" key="1">
    <citation type="submission" date="2016-11" db="EMBL/GenBank/DDBJ databases">
        <authorList>
            <person name="Varghese N."/>
            <person name="Submissions S."/>
        </authorList>
    </citation>
    <scope>NUCLEOTIDE SEQUENCE [LARGE SCALE GENOMIC DNA]</scope>
    <source>
        <strain evidence="2">DSM 16990</strain>
    </source>
</reference>
<dbReference type="OrthoDB" id="943693at2"/>
<proteinExistence type="predicted"/>
<evidence type="ECO:0000313" key="2">
    <source>
        <dbReference type="Proteomes" id="UP000184287"/>
    </source>
</evidence>
<dbReference type="RefSeq" id="WP_143166721.1">
    <property type="nucleotide sequence ID" value="NZ_FQUQ01000001.1"/>
</dbReference>
<dbReference type="Proteomes" id="UP000184287">
    <property type="component" value="Unassembled WGS sequence"/>
</dbReference>
<evidence type="ECO:0000313" key="1">
    <source>
        <dbReference type="EMBL" id="SHE83525.1"/>
    </source>
</evidence>
<name>A0A1M4WQL7_9SPHI</name>
<protein>
    <submittedName>
        <fullName evidence="1">Uncharacterized protein</fullName>
    </submittedName>
</protein>
<accession>A0A1M4WQL7</accession>
<dbReference type="AlphaFoldDB" id="A0A1M4WQL7"/>
<dbReference type="STRING" id="288992.SAMN04488522_1011348"/>
<sequence length="285" mass="32497">MGSITTEWQLDFIAALKERGIACKEDIAFKEEQSSLILLDKGQVVINMVSLQTEVDPENLIRLQADYQKKNIYLVHLWEDIWKTRSMQVLGRIGSILGLNKTLHGRKAKVLVINQAEADDFLKENHLQASAKAKYKFALSIDGEMVAVALFSGGRPMNRIAPDYRSYELIRFASLIGFTVTGGFSKLLKHFINLVQPNDLMSYADKDWSLGNAYDLSGFKLVKESPAVAIWLNRKDFKRSFSHRLPAALQADLKELSLQEQQQYLLENDYVRVFNTGNLKYILYL</sequence>
<dbReference type="EMBL" id="FQUQ01000001">
    <property type="protein sequence ID" value="SHE83525.1"/>
    <property type="molecule type" value="Genomic_DNA"/>
</dbReference>
<keyword evidence="2" id="KW-1185">Reference proteome</keyword>